<dbReference type="Proteomes" id="UP000577724">
    <property type="component" value="Unassembled WGS sequence"/>
</dbReference>
<dbReference type="GeneID" id="97134618"/>
<keyword evidence="2" id="KW-1185">Reference proteome</keyword>
<reference evidence="1 2" key="1">
    <citation type="submission" date="2020-05" db="EMBL/GenBank/DDBJ databases">
        <title>Genome Sequencing of Type Strains.</title>
        <authorList>
            <person name="Lemaire J.F."/>
            <person name="Inderbitzin P."/>
            <person name="Gregorio O.A."/>
            <person name="Collins S.B."/>
            <person name="Wespe N."/>
            <person name="Knight-Connoni V."/>
        </authorList>
    </citation>
    <scope>NUCLEOTIDE SEQUENCE [LARGE SCALE GENOMIC DNA]</scope>
    <source>
        <strain evidence="1 2">DSM 19942</strain>
    </source>
</reference>
<organism evidence="1 2">
    <name type="scientific">Paenibacillus taichungensis</name>
    <dbReference type="NCBI Taxonomy" id="484184"/>
    <lineage>
        <taxon>Bacteria</taxon>
        <taxon>Bacillati</taxon>
        <taxon>Bacillota</taxon>
        <taxon>Bacilli</taxon>
        <taxon>Bacillales</taxon>
        <taxon>Paenibacillaceae</taxon>
        <taxon>Paenibacillus</taxon>
    </lineage>
</organism>
<evidence type="ECO:0000313" key="1">
    <source>
        <dbReference type="EMBL" id="NUU57943.1"/>
    </source>
</evidence>
<comment type="caution">
    <text evidence="1">The sequence shown here is derived from an EMBL/GenBank/DDBJ whole genome shotgun (WGS) entry which is preliminary data.</text>
</comment>
<proteinExistence type="predicted"/>
<protein>
    <submittedName>
        <fullName evidence="1">Uncharacterized protein</fullName>
    </submittedName>
</protein>
<accession>A0ABX2MV76</accession>
<name>A0ABX2MV76_9BACL</name>
<dbReference type="RefSeq" id="WP_175383495.1">
    <property type="nucleotide sequence ID" value="NZ_JABMCC010000121.1"/>
</dbReference>
<dbReference type="EMBL" id="JABMCC010000121">
    <property type="protein sequence ID" value="NUU57943.1"/>
    <property type="molecule type" value="Genomic_DNA"/>
</dbReference>
<evidence type="ECO:0000313" key="2">
    <source>
        <dbReference type="Proteomes" id="UP000577724"/>
    </source>
</evidence>
<sequence length="146" mass="16461">MFGNFYFGGYSEYRELKNSLTKLFQNVEIIIIEENNELTVPCDGFTLSINEGGPGTMFASEDYNIELKFSCYIDIISSYSHWADELMVFIGKLINGMDGDCLLELNDKPILMRKNSVITVDDKKLNGSAEFPFHGLGLSYQVGDII</sequence>
<gene>
    <name evidence="1" type="ORF">HP548_28070</name>
</gene>